<feature type="chain" id="PRO_5039890726" description="Peptidase S1 domain-containing protein" evidence="6">
    <location>
        <begin position="19"/>
        <end position="267"/>
    </location>
</feature>
<evidence type="ECO:0000313" key="9">
    <source>
        <dbReference type="Proteomes" id="UP001107558"/>
    </source>
</evidence>
<dbReference type="EMBL" id="JADBJN010000003">
    <property type="protein sequence ID" value="KAG5669925.1"/>
    <property type="molecule type" value="Genomic_DNA"/>
</dbReference>
<keyword evidence="2" id="KW-0378">Hydrolase</keyword>
<dbReference type="OrthoDB" id="7961205at2759"/>
<feature type="domain" description="Peptidase S1" evidence="7">
    <location>
        <begin position="25"/>
        <end position="255"/>
    </location>
</feature>
<dbReference type="Pfam" id="PF00089">
    <property type="entry name" value="Trypsin"/>
    <property type="match status" value="1"/>
</dbReference>
<keyword evidence="1" id="KW-0645">Protease</keyword>
<dbReference type="InterPro" id="IPR050430">
    <property type="entry name" value="Peptidase_S1"/>
</dbReference>
<feature type="signal peptide" evidence="6">
    <location>
        <begin position="1"/>
        <end position="18"/>
    </location>
</feature>
<keyword evidence="3" id="KW-0720">Serine protease</keyword>
<evidence type="ECO:0000256" key="1">
    <source>
        <dbReference type="ARBA" id="ARBA00022670"/>
    </source>
</evidence>
<proteinExistence type="inferred from homology"/>
<keyword evidence="9" id="KW-1185">Reference proteome</keyword>
<dbReference type="Gene3D" id="2.40.10.10">
    <property type="entry name" value="Trypsin-like serine proteases"/>
    <property type="match status" value="1"/>
</dbReference>
<dbReference type="GO" id="GO:0006508">
    <property type="term" value="P:proteolysis"/>
    <property type="evidence" value="ECO:0007669"/>
    <property type="project" value="UniProtKB-KW"/>
</dbReference>
<dbReference type="InterPro" id="IPR009003">
    <property type="entry name" value="Peptidase_S1_PA"/>
</dbReference>
<protein>
    <recommendedName>
        <fullName evidence="7">Peptidase S1 domain-containing protein</fullName>
    </recommendedName>
</protein>
<evidence type="ECO:0000313" key="8">
    <source>
        <dbReference type="EMBL" id="KAG5669925.1"/>
    </source>
</evidence>
<evidence type="ECO:0000259" key="7">
    <source>
        <dbReference type="PROSITE" id="PS50240"/>
    </source>
</evidence>
<evidence type="ECO:0000256" key="6">
    <source>
        <dbReference type="SAM" id="SignalP"/>
    </source>
</evidence>
<evidence type="ECO:0000256" key="4">
    <source>
        <dbReference type="ARBA" id="ARBA00023157"/>
    </source>
</evidence>
<name>A0A9J6BJE3_POLVA</name>
<dbReference type="PRINTS" id="PR00722">
    <property type="entry name" value="CHYMOTRYPSIN"/>
</dbReference>
<dbReference type="InterPro" id="IPR001314">
    <property type="entry name" value="Peptidase_S1A"/>
</dbReference>
<dbReference type="FunFam" id="2.40.10.10:FF:000068">
    <property type="entry name" value="transmembrane protease serine 2"/>
    <property type="match status" value="1"/>
</dbReference>
<dbReference type="InterPro" id="IPR001254">
    <property type="entry name" value="Trypsin_dom"/>
</dbReference>
<keyword evidence="4" id="KW-1015">Disulfide bond</keyword>
<dbReference type="AlphaFoldDB" id="A0A9J6BJE3"/>
<organism evidence="8 9">
    <name type="scientific">Polypedilum vanderplanki</name>
    <name type="common">Sleeping chironomid midge</name>
    <dbReference type="NCBI Taxonomy" id="319348"/>
    <lineage>
        <taxon>Eukaryota</taxon>
        <taxon>Metazoa</taxon>
        <taxon>Ecdysozoa</taxon>
        <taxon>Arthropoda</taxon>
        <taxon>Hexapoda</taxon>
        <taxon>Insecta</taxon>
        <taxon>Pterygota</taxon>
        <taxon>Neoptera</taxon>
        <taxon>Endopterygota</taxon>
        <taxon>Diptera</taxon>
        <taxon>Nematocera</taxon>
        <taxon>Chironomoidea</taxon>
        <taxon>Chironomidae</taxon>
        <taxon>Chironominae</taxon>
        <taxon>Polypedilum</taxon>
        <taxon>Polypedilum</taxon>
    </lineage>
</organism>
<reference evidence="8" key="1">
    <citation type="submission" date="2021-03" db="EMBL/GenBank/DDBJ databases">
        <title>Chromosome level genome of the anhydrobiotic midge Polypedilum vanderplanki.</title>
        <authorList>
            <person name="Yoshida Y."/>
            <person name="Kikawada T."/>
            <person name="Gusev O."/>
        </authorList>
    </citation>
    <scope>NUCLEOTIDE SEQUENCE</scope>
    <source>
        <strain evidence="8">NIAS01</strain>
        <tissue evidence="8">Whole body or cell culture</tissue>
    </source>
</reference>
<dbReference type="InterPro" id="IPR043504">
    <property type="entry name" value="Peptidase_S1_PA_chymotrypsin"/>
</dbReference>
<dbReference type="PANTHER" id="PTHR24276:SF91">
    <property type="entry name" value="AT26814P-RELATED"/>
    <property type="match status" value="1"/>
</dbReference>
<dbReference type="PANTHER" id="PTHR24276">
    <property type="entry name" value="POLYSERASE-RELATED"/>
    <property type="match status" value="1"/>
</dbReference>
<gene>
    <name evidence="8" type="ORF">PVAND_000215</name>
</gene>
<accession>A0A9J6BJE3</accession>
<dbReference type="Proteomes" id="UP001107558">
    <property type="component" value="Chromosome 3"/>
</dbReference>
<comment type="caution">
    <text evidence="8">The sequence shown here is derived from an EMBL/GenBank/DDBJ whole genome shotgun (WGS) entry which is preliminary data.</text>
</comment>
<dbReference type="SMART" id="SM00020">
    <property type="entry name" value="Tryp_SPc"/>
    <property type="match status" value="1"/>
</dbReference>
<evidence type="ECO:0000256" key="3">
    <source>
        <dbReference type="ARBA" id="ARBA00022825"/>
    </source>
</evidence>
<keyword evidence="6" id="KW-0732">Signal</keyword>
<dbReference type="PROSITE" id="PS50240">
    <property type="entry name" value="TRYPSIN_DOM"/>
    <property type="match status" value="1"/>
</dbReference>
<dbReference type="CDD" id="cd00190">
    <property type="entry name" value="Tryp_SPc"/>
    <property type="match status" value="1"/>
</dbReference>
<comment type="similarity">
    <text evidence="5">Belongs to the peptidase S1 family. CLIP subfamily.</text>
</comment>
<evidence type="ECO:0000256" key="2">
    <source>
        <dbReference type="ARBA" id="ARBA00022801"/>
    </source>
</evidence>
<dbReference type="SUPFAM" id="SSF50494">
    <property type="entry name" value="Trypsin-like serine proteases"/>
    <property type="match status" value="1"/>
</dbReference>
<dbReference type="GO" id="GO:0004252">
    <property type="term" value="F:serine-type endopeptidase activity"/>
    <property type="evidence" value="ECO:0007669"/>
    <property type="project" value="InterPro"/>
</dbReference>
<evidence type="ECO:0000256" key="5">
    <source>
        <dbReference type="ARBA" id="ARBA00024195"/>
    </source>
</evidence>
<sequence>MNSVKLLIFFAFLSTICAFKITPSISDGLETDIKEFPFLISIQQSTLQLCTGVLITNKFALSSARCMSRRNIPQLVVEFGNTVINPGVRDGPNNVGISEIIFHPDFNYTTYENDICIIQLQNEINLDGFYEPFAHLSVTGSRFQSGTIGTHAGWGATLANVTNHQLHRADVTIISHSECITAVGESKQPFFQNICAMDKSVVCTGDMGAPLLINRILVGITSFRNGELCVNIPGQFPNVYTAISFYISWIESVIGERFTVNTFLSRN</sequence>